<gene>
    <name evidence="1" type="ORF">VGRTQORK_CDS0239</name>
</gene>
<proteinExistence type="predicted"/>
<organism evidence="1">
    <name type="scientific">Rhizobium phage IG49</name>
    <dbReference type="NCBI Taxonomy" id="3129228"/>
    <lineage>
        <taxon>Viruses</taxon>
        <taxon>Duplodnaviria</taxon>
        <taxon>Heunggongvirae</taxon>
        <taxon>Uroviricota</taxon>
        <taxon>Caudoviricetes</taxon>
    </lineage>
</organism>
<name>A0AAU8HZ23_9CAUD</name>
<evidence type="ECO:0000313" key="1">
    <source>
        <dbReference type="EMBL" id="XCI77852.1"/>
    </source>
</evidence>
<reference evidence="1" key="1">
    <citation type="submission" date="2024-03" db="EMBL/GenBank/DDBJ databases">
        <authorList>
            <person name="Chantapakul B."/>
            <person name="Wang S."/>
        </authorList>
    </citation>
    <scope>NUCLEOTIDE SEQUENCE</scope>
</reference>
<dbReference type="EMBL" id="PP429227">
    <property type="protein sequence ID" value="XCI77852.1"/>
    <property type="molecule type" value="Genomic_DNA"/>
</dbReference>
<sequence length="47" mass="5395">MCLKQNFLRSIFLKIESLLFRMLSAKLSNGSLQVMHGNSLQPRTSKK</sequence>
<accession>A0AAU8HZ23</accession>
<protein>
    <submittedName>
        <fullName evidence="1">Uncharacterized protein</fullName>
    </submittedName>
</protein>